<protein>
    <submittedName>
        <fullName evidence="4">Flagellar biosynthesis repressor FlbT</fullName>
    </submittedName>
</protein>
<keyword evidence="4" id="KW-0282">Flagellum</keyword>
<organism evidence="4 5">
    <name type="scientific">Siculibacillus lacustris</name>
    <dbReference type="NCBI Taxonomy" id="1549641"/>
    <lineage>
        <taxon>Bacteria</taxon>
        <taxon>Pseudomonadati</taxon>
        <taxon>Pseudomonadota</taxon>
        <taxon>Alphaproteobacteria</taxon>
        <taxon>Hyphomicrobiales</taxon>
        <taxon>Ancalomicrobiaceae</taxon>
        <taxon>Siculibacillus</taxon>
    </lineage>
</organism>
<evidence type="ECO:0000256" key="1">
    <source>
        <dbReference type="ARBA" id="ARBA00022491"/>
    </source>
</evidence>
<dbReference type="GO" id="GO:0048027">
    <property type="term" value="F:mRNA 5'-UTR binding"/>
    <property type="evidence" value="ECO:0007669"/>
    <property type="project" value="InterPro"/>
</dbReference>
<evidence type="ECO:0000256" key="2">
    <source>
        <dbReference type="ARBA" id="ARBA00022795"/>
    </source>
</evidence>
<keyword evidence="1" id="KW-0678">Repressor</keyword>
<evidence type="ECO:0000313" key="5">
    <source>
        <dbReference type="Proteomes" id="UP000292781"/>
    </source>
</evidence>
<keyword evidence="4" id="KW-0966">Cell projection</keyword>
<name>A0A4Q9VH22_9HYPH</name>
<dbReference type="Proteomes" id="UP000292781">
    <property type="component" value="Unassembled WGS sequence"/>
</dbReference>
<evidence type="ECO:0000313" key="4">
    <source>
        <dbReference type="EMBL" id="TBW33501.1"/>
    </source>
</evidence>
<dbReference type="RefSeq" id="WP_131311440.1">
    <property type="nucleotide sequence ID" value="NZ_SJFN01000043.1"/>
</dbReference>
<keyword evidence="4" id="KW-0969">Cilium</keyword>
<keyword evidence="5" id="KW-1185">Reference proteome</keyword>
<evidence type="ECO:0000256" key="3">
    <source>
        <dbReference type="ARBA" id="ARBA00022884"/>
    </source>
</evidence>
<keyword evidence="3" id="KW-0694">RNA-binding</keyword>
<dbReference type="OrthoDB" id="8561314at2"/>
<accession>A0A4Q9VH22</accession>
<reference evidence="4 5" key="1">
    <citation type="submission" date="2019-02" db="EMBL/GenBank/DDBJ databases">
        <title>Siculibacillus lacustris gen. nov., sp. nov., a new rosette-forming bacterium isolated from a freshwater crater lake (Lake St. Ana, Romania).</title>
        <authorList>
            <person name="Felfoldi T."/>
            <person name="Marton Z."/>
            <person name="Szabo A."/>
            <person name="Mentes A."/>
            <person name="Boka K."/>
            <person name="Marialigeti K."/>
            <person name="Mathe I."/>
            <person name="Koncz M."/>
            <person name="Schumann P."/>
            <person name="Toth E."/>
        </authorList>
    </citation>
    <scope>NUCLEOTIDE SEQUENCE [LARGE SCALE GENOMIC DNA]</scope>
    <source>
        <strain evidence="4 5">SA-279</strain>
    </source>
</reference>
<dbReference type="GO" id="GO:1902209">
    <property type="term" value="P:negative regulation of bacterial-type flagellum assembly"/>
    <property type="evidence" value="ECO:0007669"/>
    <property type="project" value="InterPro"/>
</dbReference>
<keyword evidence="2" id="KW-1005">Bacterial flagellum biogenesis</keyword>
<proteinExistence type="predicted"/>
<dbReference type="EMBL" id="SJFN01000043">
    <property type="protein sequence ID" value="TBW33501.1"/>
    <property type="molecule type" value="Genomic_DNA"/>
</dbReference>
<dbReference type="Pfam" id="PF07378">
    <property type="entry name" value="FlbT"/>
    <property type="match status" value="1"/>
</dbReference>
<comment type="caution">
    <text evidence="4">The sequence shown here is derived from an EMBL/GenBank/DDBJ whole genome shotgun (WGS) entry which is preliminary data.</text>
</comment>
<gene>
    <name evidence="4" type="primary">flbT</name>
    <name evidence="4" type="ORF">EYW49_20205</name>
</gene>
<dbReference type="InterPro" id="IPR009967">
    <property type="entry name" value="Flagellum_FlbT"/>
</dbReference>
<dbReference type="AlphaFoldDB" id="A0A4Q9VH22"/>
<sequence>MALKVEIKPGERIIIGESLITNAGPRAKLFIEGDAPILREKDVLPPRAADTPAKRIYLAVQLLYLKNGDAAVVEEYRSLAADFSEAAPGARDILADIDNCILIGDFYKGIKQSKRLVEYEELRIHHV</sequence>
<dbReference type="GO" id="GO:0044781">
    <property type="term" value="P:bacterial-type flagellum organization"/>
    <property type="evidence" value="ECO:0007669"/>
    <property type="project" value="UniProtKB-KW"/>
</dbReference>
<dbReference type="GO" id="GO:0006402">
    <property type="term" value="P:mRNA catabolic process"/>
    <property type="evidence" value="ECO:0007669"/>
    <property type="project" value="InterPro"/>
</dbReference>